<evidence type="ECO:0000313" key="2">
    <source>
        <dbReference type="Proteomes" id="UP000033636"/>
    </source>
</evidence>
<name>A0ACC6V1Z3_9CREN</name>
<evidence type="ECO:0000313" key="1">
    <source>
        <dbReference type="EMBL" id="MFB6490858.1"/>
    </source>
</evidence>
<dbReference type="EMBL" id="JZWT02000015">
    <property type="protein sequence ID" value="MFB6490858.1"/>
    <property type="molecule type" value="Genomic_DNA"/>
</dbReference>
<reference evidence="1" key="1">
    <citation type="submission" date="2024-07" db="EMBL/GenBank/DDBJ databases">
        <title>Metagenome and Metagenome-Assembled Genomes of Archaea from a hot spring from the geothermal field of Los Azufres, Mexico.</title>
        <authorList>
            <person name="Marin-Paredes R."/>
            <person name="Martinez-Romero E."/>
            <person name="Servin-Garciduenas L.E."/>
        </authorList>
    </citation>
    <scope>NUCLEOTIDE SEQUENCE</scope>
</reference>
<gene>
    <name evidence="1" type="ORF">TU35_006395</name>
</gene>
<accession>A0ACC6V1Z3</accession>
<dbReference type="Proteomes" id="UP000033636">
    <property type="component" value="Unassembled WGS sequence"/>
</dbReference>
<proteinExistence type="predicted"/>
<protein>
    <submittedName>
        <fullName evidence="1">Winged helix-turn-helix domain-containing protein</fullName>
    </submittedName>
</protein>
<comment type="caution">
    <text evidence="1">The sequence shown here is derived from an EMBL/GenBank/DDBJ whole genome shotgun (WGS) entry which is preliminary data.</text>
</comment>
<sequence>MIGVDQALGARARIRILLELYKVVEINTTSLAKALDMNYGQLDRHLRLLIKAGLVEEYRIGRVRIVRLKNDPRVLDLVKALAAFGEGKRA</sequence>
<organism evidence="1 2">
    <name type="scientific">Thermoproteus sp. AZ2</name>
    <dbReference type="NCBI Taxonomy" id="1609232"/>
    <lineage>
        <taxon>Archaea</taxon>
        <taxon>Thermoproteota</taxon>
        <taxon>Thermoprotei</taxon>
        <taxon>Thermoproteales</taxon>
        <taxon>Thermoproteaceae</taxon>
        <taxon>Thermoproteus</taxon>
    </lineage>
</organism>